<keyword evidence="3" id="KW-0808">Transferase</keyword>
<evidence type="ECO:0000256" key="2">
    <source>
        <dbReference type="RuleBase" id="RU004508"/>
    </source>
</evidence>
<dbReference type="Gene3D" id="3.40.640.10">
    <property type="entry name" value="Type I PLP-dependent aspartate aminotransferase-like (Major domain)"/>
    <property type="match status" value="1"/>
</dbReference>
<dbReference type="Proteomes" id="UP001589532">
    <property type="component" value="Unassembled WGS sequence"/>
</dbReference>
<dbReference type="RefSeq" id="WP_344990554.1">
    <property type="nucleotide sequence ID" value="NZ_BAAAXV010000005.1"/>
</dbReference>
<dbReference type="InterPro" id="IPR015422">
    <property type="entry name" value="PyrdxlP-dep_Trfase_small"/>
</dbReference>
<dbReference type="PANTHER" id="PTHR30244:SF34">
    <property type="entry name" value="DTDP-4-AMINO-4,6-DIDEOXYGALACTOSE TRANSAMINASE"/>
    <property type="match status" value="1"/>
</dbReference>
<comment type="cofactor">
    <cofactor evidence="1">
        <name>pyridoxal 5'-phosphate</name>
        <dbReference type="ChEBI" id="CHEBI:597326"/>
    </cofactor>
</comment>
<evidence type="ECO:0000256" key="1">
    <source>
        <dbReference type="ARBA" id="ARBA00001933"/>
    </source>
</evidence>
<comment type="similarity">
    <text evidence="2">Belongs to the DegT/DnrJ/EryC1 family.</text>
</comment>
<reference evidence="3 4" key="1">
    <citation type="submission" date="2024-09" db="EMBL/GenBank/DDBJ databases">
        <authorList>
            <person name="Sun Q."/>
            <person name="Mori K."/>
        </authorList>
    </citation>
    <scope>NUCLEOTIDE SEQUENCE [LARGE SCALE GENOMIC DNA]</scope>
    <source>
        <strain evidence="3 4">JCM 3143</strain>
    </source>
</reference>
<organism evidence="3 4">
    <name type="scientific">Nonomuraea helvata</name>
    <dbReference type="NCBI Taxonomy" id="37484"/>
    <lineage>
        <taxon>Bacteria</taxon>
        <taxon>Bacillati</taxon>
        <taxon>Actinomycetota</taxon>
        <taxon>Actinomycetes</taxon>
        <taxon>Streptosporangiales</taxon>
        <taxon>Streptosporangiaceae</taxon>
        <taxon>Nonomuraea</taxon>
    </lineage>
</organism>
<dbReference type="InterPro" id="IPR015421">
    <property type="entry name" value="PyrdxlP-dep_Trfase_major"/>
</dbReference>
<dbReference type="EMBL" id="JBHMBW010000049">
    <property type="protein sequence ID" value="MFB9628652.1"/>
    <property type="molecule type" value="Genomic_DNA"/>
</dbReference>
<evidence type="ECO:0000313" key="3">
    <source>
        <dbReference type="EMBL" id="MFB9628652.1"/>
    </source>
</evidence>
<dbReference type="Gene3D" id="3.90.1150.10">
    <property type="entry name" value="Aspartate Aminotransferase, domain 1"/>
    <property type="match status" value="1"/>
</dbReference>
<proteinExistence type="inferred from homology"/>
<dbReference type="PIRSF" id="PIRSF000390">
    <property type="entry name" value="PLP_StrS"/>
    <property type="match status" value="1"/>
</dbReference>
<name>A0ABV5SAH1_9ACTN</name>
<protein>
    <submittedName>
        <fullName evidence="3">DegT/DnrJ/EryC1/StrS family aminotransferase</fullName>
    </submittedName>
</protein>
<dbReference type="Pfam" id="PF01041">
    <property type="entry name" value="DegT_DnrJ_EryC1"/>
    <property type="match status" value="1"/>
</dbReference>
<evidence type="ECO:0000313" key="4">
    <source>
        <dbReference type="Proteomes" id="UP001589532"/>
    </source>
</evidence>
<comment type="caution">
    <text evidence="3">The sequence shown here is derived from an EMBL/GenBank/DDBJ whole genome shotgun (WGS) entry which is preliminary data.</text>
</comment>
<sequence length="397" mass="42677">MLTYSRPFWDETELLEIRKVIESGTWTGGPALARFEDELRDALRVPEVVCLSSGTTAIQALLTLLRRPESSGLVVTSSLNFVAVASAALHAGYDLACTDIERDTLNMAPGSLAEVLERLAPRYAQIVVFPVHFAGLPCDIAALSAIARAHGALLAEDACHAIGAAYHPGGPPVGGHPASVGAAFSFHPTKPVAAGEGGALALADPALAGRVRRYRNHNMSREDFLDLEAAVDPGLGPNPWYYQVLAPGSNLRMSDLHAAVGLAQLARLPLSLSRRRALVDRYRAAAAELPGVRLVTPDDSAGSAHHLLPAVFDLDALGMTKREVFEFFRRRGILLQLHYTPIHCQPAFASLPAVRGCAFPVLDEVRRGLFSLPLFHGMTDRDLDQVLRALGDLAERS</sequence>
<keyword evidence="2" id="KW-0663">Pyridoxal phosphate</keyword>
<accession>A0ABV5SAH1</accession>
<dbReference type="GO" id="GO:0008483">
    <property type="term" value="F:transaminase activity"/>
    <property type="evidence" value="ECO:0007669"/>
    <property type="project" value="UniProtKB-KW"/>
</dbReference>
<dbReference type="InterPro" id="IPR000653">
    <property type="entry name" value="DegT/StrS_aminotransferase"/>
</dbReference>
<dbReference type="PANTHER" id="PTHR30244">
    <property type="entry name" value="TRANSAMINASE"/>
    <property type="match status" value="1"/>
</dbReference>
<keyword evidence="3" id="KW-0032">Aminotransferase</keyword>
<keyword evidence="4" id="KW-1185">Reference proteome</keyword>
<gene>
    <name evidence="3" type="ORF">ACFFSA_36730</name>
</gene>
<dbReference type="InterPro" id="IPR015424">
    <property type="entry name" value="PyrdxlP-dep_Trfase"/>
</dbReference>
<dbReference type="SUPFAM" id="SSF53383">
    <property type="entry name" value="PLP-dependent transferases"/>
    <property type="match status" value="1"/>
</dbReference>